<evidence type="ECO:0000313" key="1">
    <source>
        <dbReference type="EMBL" id="BAT70931.1"/>
    </source>
</evidence>
<proteinExistence type="predicted"/>
<accession>A0A0S3QRJ2</accession>
<sequence length="240" mass="28364">MRLLTWTPLVYSRRGFPRDEEGNPFIPSDIILEGISSALIYYFIKKYKGIEAKVKSYLLKKGLSPDEVVEKVKEIVFEKNPVLEDIRLPERIFLPEDKITTIRVEVFDLKKWIDVEEFKVEVFKGTLDVPIESENIERIKAASHSYAEALAKMEMDMLKDHPLVDMFYKPLLNDLKRWDIPLRLGMWTEVRYRGSLLFFWRIKDVRDALIKELKVDIRPHRVIYLPGERCTSGWCELKVE</sequence>
<dbReference type="RefSeq" id="WP_068548689.1">
    <property type="nucleotide sequence ID" value="NZ_AP013035.1"/>
</dbReference>
<keyword evidence="2" id="KW-1185">Reference proteome</keyword>
<name>A0A0S3QRJ2_THET7</name>
<evidence type="ECO:0000313" key="2">
    <source>
        <dbReference type="Proteomes" id="UP000063234"/>
    </source>
</evidence>
<organism evidence="1 2">
    <name type="scientific">Thermosulfidibacter takaii (strain DSM 17441 / JCM 13301 / NBRC 103674 / ABI70S6)</name>
    <dbReference type="NCBI Taxonomy" id="1298851"/>
    <lineage>
        <taxon>Bacteria</taxon>
        <taxon>Pseudomonadati</taxon>
        <taxon>Thermosulfidibacterota</taxon>
        <taxon>Thermosulfidibacteria</taxon>
        <taxon>Thermosulfidibacterales</taxon>
        <taxon>Thermosulfidibacteraceae</taxon>
    </lineage>
</organism>
<dbReference type="AlphaFoldDB" id="A0A0S3QRJ2"/>
<gene>
    <name evidence="1" type="ORF">TST_0121</name>
</gene>
<reference evidence="2" key="1">
    <citation type="journal article" date="2018" name="Science">
        <title>A primordial and reversible TCA cycle in a facultatively chemolithoautotrophic thermophile.</title>
        <authorList>
            <person name="Nunoura T."/>
            <person name="Chikaraishi Y."/>
            <person name="Izaki R."/>
            <person name="Suwa T."/>
            <person name="Sato T."/>
            <person name="Harada T."/>
            <person name="Mori K."/>
            <person name="Kato Y."/>
            <person name="Miyazaki M."/>
            <person name="Shimamura S."/>
            <person name="Yanagawa K."/>
            <person name="Shuto A."/>
            <person name="Ohkouchi N."/>
            <person name="Fujita N."/>
            <person name="Takaki Y."/>
            <person name="Atomi H."/>
            <person name="Takai K."/>
        </authorList>
    </citation>
    <scope>NUCLEOTIDE SEQUENCE [LARGE SCALE GENOMIC DNA]</scope>
    <source>
        <strain evidence="2">DSM 17441 / JCM 13301 / NBRC 103674 / ABI70S6</strain>
    </source>
</reference>
<protein>
    <submittedName>
        <fullName evidence="1">Uncharacterized protein</fullName>
    </submittedName>
</protein>
<dbReference type="Proteomes" id="UP000063234">
    <property type="component" value="Chromosome"/>
</dbReference>
<dbReference type="EMBL" id="AP013035">
    <property type="protein sequence ID" value="BAT70931.1"/>
    <property type="molecule type" value="Genomic_DNA"/>
</dbReference>
<dbReference type="STRING" id="1298851.TST_0121"/>
<dbReference type="KEGG" id="ttk:TST_0121"/>
<dbReference type="OrthoDB" id="9779564at2"/>